<sequence>MLMGNNKLNFCLIFTFSSPSAHAWGCFRILNLLGNGNMPPLHCILFIFHNY</sequence>
<evidence type="ECO:0000256" key="1">
    <source>
        <dbReference type="SAM" id="SignalP"/>
    </source>
</evidence>
<reference evidence="2" key="1">
    <citation type="submission" date="2014-11" db="EMBL/GenBank/DDBJ databases">
        <authorList>
            <person name="Amaro Gonzalez C."/>
        </authorList>
    </citation>
    <scope>NUCLEOTIDE SEQUENCE</scope>
</reference>
<protein>
    <submittedName>
        <fullName evidence="2">Uncharacterized protein</fullName>
    </submittedName>
</protein>
<feature type="chain" id="PRO_5002433194" evidence="1">
    <location>
        <begin position="24"/>
        <end position="51"/>
    </location>
</feature>
<feature type="signal peptide" evidence="1">
    <location>
        <begin position="1"/>
        <end position="23"/>
    </location>
</feature>
<evidence type="ECO:0000313" key="2">
    <source>
        <dbReference type="EMBL" id="JAH56262.1"/>
    </source>
</evidence>
<name>A0A0E9TS48_ANGAN</name>
<proteinExistence type="predicted"/>
<dbReference type="AlphaFoldDB" id="A0A0E9TS48"/>
<keyword evidence="1" id="KW-0732">Signal</keyword>
<accession>A0A0E9TS48</accession>
<dbReference type="EMBL" id="GBXM01052315">
    <property type="protein sequence ID" value="JAH56262.1"/>
    <property type="molecule type" value="Transcribed_RNA"/>
</dbReference>
<reference evidence="2" key="2">
    <citation type="journal article" date="2015" name="Fish Shellfish Immunol.">
        <title>Early steps in the European eel (Anguilla anguilla)-Vibrio vulnificus interaction in the gills: Role of the RtxA13 toxin.</title>
        <authorList>
            <person name="Callol A."/>
            <person name="Pajuelo D."/>
            <person name="Ebbesson L."/>
            <person name="Teles M."/>
            <person name="MacKenzie S."/>
            <person name="Amaro C."/>
        </authorList>
    </citation>
    <scope>NUCLEOTIDE SEQUENCE</scope>
</reference>
<organism evidence="2">
    <name type="scientific">Anguilla anguilla</name>
    <name type="common">European freshwater eel</name>
    <name type="synonym">Muraena anguilla</name>
    <dbReference type="NCBI Taxonomy" id="7936"/>
    <lineage>
        <taxon>Eukaryota</taxon>
        <taxon>Metazoa</taxon>
        <taxon>Chordata</taxon>
        <taxon>Craniata</taxon>
        <taxon>Vertebrata</taxon>
        <taxon>Euteleostomi</taxon>
        <taxon>Actinopterygii</taxon>
        <taxon>Neopterygii</taxon>
        <taxon>Teleostei</taxon>
        <taxon>Anguilliformes</taxon>
        <taxon>Anguillidae</taxon>
        <taxon>Anguilla</taxon>
    </lineage>
</organism>